<protein>
    <submittedName>
        <fullName evidence="1">Uncharacterized protein</fullName>
    </submittedName>
</protein>
<evidence type="ECO:0000313" key="1">
    <source>
        <dbReference type="EMBL" id="KAF3565758.1"/>
    </source>
</evidence>
<evidence type="ECO:0000313" key="2">
    <source>
        <dbReference type="Proteomes" id="UP000266723"/>
    </source>
</evidence>
<gene>
    <name evidence="1" type="ORF">DY000_02015939</name>
</gene>
<proteinExistence type="predicted"/>
<accession>A0ABQ7D2Q5</accession>
<organism evidence="1 2">
    <name type="scientific">Brassica cretica</name>
    <name type="common">Mustard</name>
    <dbReference type="NCBI Taxonomy" id="69181"/>
    <lineage>
        <taxon>Eukaryota</taxon>
        <taxon>Viridiplantae</taxon>
        <taxon>Streptophyta</taxon>
        <taxon>Embryophyta</taxon>
        <taxon>Tracheophyta</taxon>
        <taxon>Spermatophyta</taxon>
        <taxon>Magnoliopsida</taxon>
        <taxon>eudicotyledons</taxon>
        <taxon>Gunneridae</taxon>
        <taxon>Pentapetalae</taxon>
        <taxon>rosids</taxon>
        <taxon>malvids</taxon>
        <taxon>Brassicales</taxon>
        <taxon>Brassicaceae</taxon>
        <taxon>Brassiceae</taxon>
        <taxon>Brassica</taxon>
    </lineage>
</organism>
<comment type="caution">
    <text evidence="1">The sequence shown here is derived from an EMBL/GenBank/DDBJ whole genome shotgun (WGS) entry which is preliminary data.</text>
</comment>
<reference evidence="1 2" key="1">
    <citation type="journal article" date="2020" name="BMC Genomics">
        <title>Intraspecific diversification of the crop wild relative Brassica cretica Lam. using demographic model selection.</title>
        <authorList>
            <person name="Kioukis A."/>
            <person name="Michalopoulou V.A."/>
            <person name="Briers L."/>
            <person name="Pirintsos S."/>
            <person name="Studholme D.J."/>
            <person name="Pavlidis P."/>
            <person name="Sarris P.F."/>
        </authorList>
    </citation>
    <scope>NUCLEOTIDE SEQUENCE [LARGE SCALE GENOMIC DNA]</scope>
    <source>
        <strain evidence="2">cv. PFS-1207/04</strain>
    </source>
</reference>
<sequence>MGHISKKSINNLFSCPGHVPFGSRKHVAMCHRGPSPGRQISLITTMGIRNQEFLLQRGATDNLQQISTDTSDLHQPNIRVLPCKAKILNLPRSIDLNQAQAWEYPLDPVYLGEID</sequence>
<name>A0ABQ7D2Q5_BRACR</name>
<dbReference type="Proteomes" id="UP000266723">
    <property type="component" value="Unassembled WGS sequence"/>
</dbReference>
<keyword evidence="2" id="KW-1185">Reference proteome</keyword>
<dbReference type="EMBL" id="QGKV02000759">
    <property type="protein sequence ID" value="KAF3565758.1"/>
    <property type="molecule type" value="Genomic_DNA"/>
</dbReference>